<dbReference type="InterPro" id="IPR056516">
    <property type="entry name" value="INTS7_N"/>
</dbReference>
<dbReference type="PANTHER" id="PTHR13322">
    <property type="entry name" value="C1ORF73 PROTEIN"/>
    <property type="match status" value="1"/>
</dbReference>
<organism evidence="9 10">
    <name type="scientific">Kingdonia uniflora</name>
    <dbReference type="NCBI Taxonomy" id="39325"/>
    <lineage>
        <taxon>Eukaryota</taxon>
        <taxon>Viridiplantae</taxon>
        <taxon>Streptophyta</taxon>
        <taxon>Embryophyta</taxon>
        <taxon>Tracheophyta</taxon>
        <taxon>Spermatophyta</taxon>
        <taxon>Magnoliopsida</taxon>
        <taxon>Ranunculales</taxon>
        <taxon>Circaeasteraceae</taxon>
        <taxon>Kingdonia</taxon>
    </lineage>
</organism>
<gene>
    <name evidence="9" type="ORF">GIB67_013131</name>
</gene>
<evidence type="ECO:0000259" key="8">
    <source>
        <dbReference type="Pfam" id="PF24437"/>
    </source>
</evidence>
<dbReference type="AlphaFoldDB" id="A0A7J7NNI4"/>
<evidence type="ECO:0000313" key="9">
    <source>
        <dbReference type="EMBL" id="KAF6168749.1"/>
    </source>
</evidence>
<dbReference type="Pfam" id="PF24437">
    <property type="entry name" value="INTS7_HB"/>
    <property type="match status" value="1"/>
</dbReference>
<comment type="similarity">
    <text evidence="3">Belongs to the Integrator subunit 7 family.</text>
</comment>
<dbReference type="InterPro" id="IPR033060">
    <property type="entry name" value="INTS7"/>
</dbReference>
<accession>A0A7J7NNI4</accession>
<dbReference type="OrthoDB" id="1921953at2759"/>
<dbReference type="GO" id="GO:0032039">
    <property type="term" value="C:integrator complex"/>
    <property type="evidence" value="ECO:0007669"/>
    <property type="project" value="InterPro"/>
</dbReference>
<protein>
    <recommendedName>
        <fullName evidence="11">Integrator complex subunit 7</fullName>
    </recommendedName>
</protein>
<evidence type="ECO:0000259" key="6">
    <source>
        <dbReference type="Pfam" id="PF22966"/>
    </source>
</evidence>
<dbReference type="PANTHER" id="PTHR13322:SF2">
    <property type="entry name" value="INTEGRATOR COMPLEX SUBUNIT 7"/>
    <property type="match status" value="1"/>
</dbReference>
<dbReference type="InterPro" id="IPR016024">
    <property type="entry name" value="ARM-type_fold"/>
</dbReference>
<dbReference type="SUPFAM" id="SSF48371">
    <property type="entry name" value="ARM repeat"/>
    <property type="match status" value="1"/>
</dbReference>
<dbReference type="EMBL" id="JACGCM010000684">
    <property type="protein sequence ID" value="KAF6168749.1"/>
    <property type="molecule type" value="Genomic_DNA"/>
</dbReference>
<comment type="subcellular location">
    <subcellularLocation>
        <location evidence="2">Cytoplasm</location>
    </subcellularLocation>
    <subcellularLocation>
        <location evidence="1">Nucleus</location>
    </subcellularLocation>
</comment>
<feature type="domain" description="Integrator complex subunit 7 helical bundle" evidence="8">
    <location>
        <begin position="592"/>
        <end position="714"/>
    </location>
</feature>
<evidence type="ECO:0000256" key="3">
    <source>
        <dbReference type="ARBA" id="ARBA00008565"/>
    </source>
</evidence>
<dbReference type="Pfam" id="PF24436">
    <property type="entry name" value="INTS7_N"/>
    <property type="match status" value="1"/>
</dbReference>
<reference evidence="9 10" key="1">
    <citation type="journal article" date="2020" name="IScience">
        <title>Genome Sequencing of the Endangered Kingdonia uniflora (Circaeasteraceae, Ranunculales) Reveals Potential Mechanisms of Evolutionary Specialization.</title>
        <authorList>
            <person name="Sun Y."/>
            <person name="Deng T."/>
            <person name="Zhang A."/>
            <person name="Moore M.J."/>
            <person name="Landis J.B."/>
            <person name="Lin N."/>
            <person name="Zhang H."/>
            <person name="Zhang X."/>
            <person name="Huang J."/>
            <person name="Zhang X."/>
            <person name="Sun H."/>
            <person name="Wang H."/>
        </authorList>
    </citation>
    <scope>NUCLEOTIDE SEQUENCE [LARGE SCALE GENOMIC DNA]</scope>
    <source>
        <strain evidence="9">TB1705</strain>
        <tissue evidence="9">Leaf</tissue>
    </source>
</reference>
<keyword evidence="4" id="KW-0963">Cytoplasm</keyword>
<dbReference type="Pfam" id="PF22966">
    <property type="entry name" value="INTS7_C_plants"/>
    <property type="match status" value="1"/>
</dbReference>
<evidence type="ECO:0000259" key="7">
    <source>
        <dbReference type="Pfam" id="PF24436"/>
    </source>
</evidence>
<evidence type="ECO:0000256" key="2">
    <source>
        <dbReference type="ARBA" id="ARBA00004496"/>
    </source>
</evidence>
<proteinExistence type="inferred from homology"/>
<sequence length="1077" mass="121832">MEKISAAYAMQWSIDLEKGLRSNKPGRAIEAIVKVGNRLEQWSKEPIHTINVLNMFGLVPGEDRLFANAILLRLADAFRYGDKDVRLCVLKVFRVEARNWSKGVMTKDRVPNYLELIRRVKIVYDKGDVESKALALRLFGCWADIAKDSGDVRYMILLSLRSSHVVEAKASIFAAGCLSELSEDFAMVFLEMLIYLMTSPGTLSTVKRMGVRAFAKMGCSSILAMRAYKIGKMLMMEYSLEFTVEMLISLSKVASKSRLVISEQVDFLISFMSQESTVCMKAMALRCLYFLSMKGILKYLLNADLISTLFRMVNCGELQPASQCAALRILCKIFCCSLPTLPYMEAPENKKLMSIVESAAQSPILSKRLLALRLLVDISLGLRMTGGKSPVDGTSQLPYQVVMLILDQITLLMKPPVLKPCRPHFEVKQECQSLINLVLCMVKKYPNLGYMALDRVRSLVESFVDLCEKDAGERKLDSYADPVATKLVCCMYRFVETCIEILDEASAVTTQIHHIVKLLVKNIHGSSLFSHETCFNYSILLHSHVNKNKESSNWIEHERVILEFTMKMMSNGDYWAAYRTGKRAMCQGSWFVASFTFRKLMNNVQSDACQYWLKSLSLFTQAESAILGLSFPTEGRRLVNNLQIQETWATCYDGALETCVADYSKKFNESYIDICSAIKMLVAAVSTDKTFFFQRWFLALRAKVLNAVVYIFTLLTSDQSNIENVGNGLSKISLRLKRLVQEFDLLATSFIGMDSKSFETISRLALECSILAFCTCFSLHFPHLHTNEILKHSHLILIQDLVERLRYIYDETRTALKRFVTFIGESDSCFHLPLRTRIYRSGCRERETLDVCKFAVCGILRMQEKAKGKEDDVFVSRESKDRLQLLSDILKKWMKLSFQVPKHFFTVRSCSGAELFAFNADTTNGNELSVKPGFHLSLNLCVQLINPPVRLRKLHCILSAKPSTETPETWDPEEAVDLYEKLMLHVSQDVNSSSRKHRRVCGGGYGSVWSFVCFNINETGHQGFSTCLLDVSAFPVGSYKMKWQGCSTVTEGGSYWSPVPLNMGIVFSVKVPPIVSS</sequence>
<evidence type="ECO:0000313" key="10">
    <source>
        <dbReference type="Proteomes" id="UP000541444"/>
    </source>
</evidence>
<dbReference type="InterPro" id="IPR056517">
    <property type="entry name" value="INTS7_HB"/>
</dbReference>
<evidence type="ECO:0000256" key="1">
    <source>
        <dbReference type="ARBA" id="ARBA00004123"/>
    </source>
</evidence>
<dbReference type="GO" id="GO:0005737">
    <property type="term" value="C:cytoplasm"/>
    <property type="evidence" value="ECO:0007669"/>
    <property type="project" value="UniProtKB-SubCell"/>
</dbReference>
<evidence type="ECO:0008006" key="11">
    <source>
        <dbReference type="Google" id="ProtNLM"/>
    </source>
</evidence>
<keyword evidence="10" id="KW-1185">Reference proteome</keyword>
<evidence type="ECO:0000256" key="4">
    <source>
        <dbReference type="ARBA" id="ARBA00022490"/>
    </source>
</evidence>
<evidence type="ECO:0000256" key="5">
    <source>
        <dbReference type="ARBA" id="ARBA00023242"/>
    </source>
</evidence>
<feature type="domain" description="Integrator complex subunit 7-like C-terminal" evidence="6">
    <location>
        <begin position="912"/>
        <end position="1070"/>
    </location>
</feature>
<dbReference type="Proteomes" id="UP000541444">
    <property type="component" value="Unassembled WGS sequence"/>
</dbReference>
<comment type="caution">
    <text evidence="9">The sequence shown here is derived from an EMBL/GenBank/DDBJ whole genome shotgun (WGS) entry which is preliminary data.</text>
</comment>
<name>A0A7J7NNI4_9MAGN</name>
<feature type="domain" description="Integrator complex subunit 7 N-terminal" evidence="7">
    <location>
        <begin position="66"/>
        <end position="588"/>
    </location>
</feature>
<dbReference type="InterPro" id="IPR055195">
    <property type="entry name" value="INTS7_C_plant"/>
</dbReference>
<dbReference type="GO" id="GO:0034472">
    <property type="term" value="P:snRNA 3'-end processing"/>
    <property type="evidence" value="ECO:0007669"/>
    <property type="project" value="TreeGrafter"/>
</dbReference>
<keyword evidence="5" id="KW-0539">Nucleus</keyword>